<evidence type="ECO:0000313" key="3">
    <source>
        <dbReference type="Proteomes" id="UP000294028"/>
    </source>
</evidence>
<gene>
    <name evidence="2" type="ORF">ELS19_06740</name>
</gene>
<organism evidence="2 3">
    <name type="scientific">Halogeometricum borinquense</name>
    <dbReference type="NCBI Taxonomy" id="60847"/>
    <lineage>
        <taxon>Archaea</taxon>
        <taxon>Methanobacteriati</taxon>
        <taxon>Methanobacteriota</taxon>
        <taxon>Stenosarchaea group</taxon>
        <taxon>Halobacteria</taxon>
        <taxon>Halobacteriales</taxon>
        <taxon>Haloferacaceae</taxon>
        <taxon>Halogeometricum</taxon>
    </lineage>
</organism>
<evidence type="ECO:0000313" key="2">
    <source>
        <dbReference type="EMBL" id="RYJ13690.1"/>
    </source>
</evidence>
<evidence type="ECO:0000256" key="1">
    <source>
        <dbReference type="SAM" id="MobiDB-lite"/>
    </source>
</evidence>
<feature type="compositionally biased region" description="Polar residues" evidence="1">
    <location>
        <begin position="27"/>
        <end position="39"/>
    </location>
</feature>
<protein>
    <submittedName>
        <fullName evidence="2">Uncharacterized protein</fullName>
    </submittedName>
</protein>
<reference evidence="2 3" key="1">
    <citation type="submission" date="2018-12" db="EMBL/GenBank/DDBJ databases">
        <title>Genome analysis provides insights into bioremediation potentialities of Halogeometricum borinquense strain N11.</title>
        <authorList>
            <person name="Najjari A."/>
            <person name="Youssef N."/>
            <person name="Fhoula I."/>
            <person name="Ben Dhia O."/>
            <person name="Mahjoubi M."/>
            <person name="Ouzari H.I."/>
            <person name="Cherif A."/>
        </authorList>
    </citation>
    <scope>NUCLEOTIDE SEQUENCE [LARGE SCALE GENOMIC DNA]</scope>
    <source>
        <strain evidence="2 3">N11</strain>
    </source>
</reference>
<dbReference type="AlphaFoldDB" id="A0A482T7H1"/>
<name>A0A482T7H1_9EURY</name>
<comment type="caution">
    <text evidence="2">The sequence shown here is derived from an EMBL/GenBank/DDBJ whole genome shotgun (WGS) entry which is preliminary data.</text>
</comment>
<dbReference type="EMBL" id="RZHH01000002">
    <property type="protein sequence ID" value="RYJ13690.1"/>
    <property type="molecule type" value="Genomic_DNA"/>
</dbReference>
<accession>A0A482T7H1</accession>
<dbReference type="RefSeq" id="WP_129784107.1">
    <property type="nucleotide sequence ID" value="NZ_RZHH01000002.1"/>
</dbReference>
<dbReference type="Proteomes" id="UP000294028">
    <property type="component" value="Unassembled WGS sequence"/>
</dbReference>
<proteinExistence type="predicted"/>
<feature type="region of interest" description="Disordered" evidence="1">
    <location>
        <begin position="27"/>
        <end position="49"/>
    </location>
</feature>
<sequence>MSHGCALTARESATLARHETLITLQENRPNTMRQQTLEQSAAGPVQTGFGTDGTVAVRSLIIVGAA</sequence>